<protein>
    <recommendedName>
        <fullName evidence="10">Kinesin-like protein</fullName>
    </recommendedName>
</protein>
<reference evidence="13 14" key="1">
    <citation type="submission" date="2020-08" db="EMBL/GenBank/DDBJ databases">
        <authorList>
            <person name="Newling K."/>
            <person name="Davey J."/>
            <person name="Forrester S."/>
        </authorList>
    </citation>
    <scope>NUCLEOTIDE SEQUENCE [LARGE SCALE GENOMIC DNA]</scope>
    <source>
        <strain evidence="14">Crithidia deanei Carvalho (ATCC PRA-265)</strain>
    </source>
</reference>
<comment type="similarity">
    <text evidence="9 10">Belongs to the TRAFAC class myosin-kinesin ATPase superfamily. Kinesin family.</text>
</comment>
<evidence type="ECO:0000256" key="1">
    <source>
        <dbReference type="ARBA" id="ARBA00004245"/>
    </source>
</evidence>
<dbReference type="SUPFAM" id="SSF52540">
    <property type="entry name" value="P-loop containing nucleoside triphosphate hydrolases"/>
    <property type="match status" value="1"/>
</dbReference>
<evidence type="ECO:0000256" key="11">
    <source>
        <dbReference type="SAM" id="MobiDB-lite"/>
    </source>
</evidence>
<dbReference type="PROSITE" id="PS50067">
    <property type="entry name" value="KINESIN_MOTOR_2"/>
    <property type="match status" value="1"/>
</dbReference>
<dbReference type="FunFam" id="3.40.850.10:FF:000042">
    <property type="entry name" value="Kinesin family member 14"/>
    <property type="match status" value="1"/>
</dbReference>
<feature type="region of interest" description="Disordered" evidence="11">
    <location>
        <begin position="1"/>
        <end position="37"/>
    </location>
</feature>
<keyword evidence="8" id="KW-0206">Cytoskeleton</keyword>
<dbReference type="AlphaFoldDB" id="A0A7G2CIV8"/>
<dbReference type="InterPro" id="IPR019821">
    <property type="entry name" value="Kinesin_motor_CS"/>
</dbReference>
<dbReference type="Pfam" id="PF00225">
    <property type="entry name" value="Kinesin"/>
    <property type="match status" value="1"/>
</dbReference>
<evidence type="ECO:0000313" key="14">
    <source>
        <dbReference type="Proteomes" id="UP000515908"/>
    </source>
</evidence>
<dbReference type="GO" id="GO:0007018">
    <property type="term" value="P:microtubule-based movement"/>
    <property type="evidence" value="ECO:0007669"/>
    <property type="project" value="InterPro"/>
</dbReference>
<dbReference type="Gene3D" id="3.40.850.10">
    <property type="entry name" value="Kinesin motor domain"/>
    <property type="match status" value="1"/>
</dbReference>
<evidence type="ECO:0000256" key="2">
    <source>
        <dbReference type="ARBA" id="ARBA00022490"/>
    </source>
</evidence>
<keyword evidence="14" id="KW-1185">Reference proteome</keyword>
<dbReference type="VEuPathDB" id="TriTrypDB:ADEAN_000686400"/>
<feature type="compositionally biased region" description="Basic and acidic residues" evidence="11">
    <location>
        <begin position="7"/>
        <end position="20"/>
    </location>
</feature>
<keyword evidence="7 9" id="KW-0505">Motor protein</keyword>
<organism evidence="13 14">
    <name type="scientific">Angomonas deanei</name>
    <dbReference type="NCBI Taxonomy" id="59799"/>
    <lineage>
        <taxon>Eukaryota</taxon>
        <taxon>Discoba</taxon>
        <taxon>Euglenozoa</taxon>
        <taxon>Kinetoplastea</taxon>
        <taxon>Metakinetoplastina</taxon>
        <taxon>Trypanosomatida</taxon>
        <taxon>Trypanosomatidae</taxon>
        <taxon>Strigomonadinae</taxon>
        <taxon>Angomonas</taxon>
    </lineage>
</organism>
<dbReference type="InterPro" id="IPR027417">
    <property type="entry name" value="P-loop_NTPase"/>
</dbReference>
<evidence type="ECO:0000256" key="6">
    <source>
        <dbReference type="ARBA" id="ARBA00023054"/>
    </source>
</evidence>
<accession>A0A7G2CIV8</accession>
<evidence type="ECO:0000256" key="9">
    <source>
        <dbReference type="PROSITE-ProRule" id="PRU00283"/>
    </source>
</evidence>
<evidence type="ECO:0000256" key="3">
    <source>
        <dbReference type="ARBA" id="ARBA00022701"/>
    </source>
</evidence>
<gene>
    <name evidence="13" type="ORF">ADEAN_000686400</name>
</gene>
<evidence type="ECO:0000259" key="12">
    <source>
        <dbReference type="PROSITE" id="PS50067"/>
    </source>
</evidence>
<dbReference type="EMBL" id="LR877157">
    <property type="protein sequence ID" value="CAD2219359.1"/>
    <property type="molecule type" value="Genomic_DNA"/>
</dbReference>
<evidence type="ECO:0000256" key="4">
    <source>
        <dbReference type="ARBA" id="ARBA00022741"/>
    </source>
</evidence>
<dbReference type="InterPro" id="IPR036961">
    <property type="entry name" value="Kinesin_motor_dom_sf"/>
</dbReference>
<keyword evidence="2" id="KW-0963">Cytoplasm</keyword>
<dbReference type="GO" id="GO:0003777">
    <property type="term" value="F:microtubule motor activity"/>
    <property type="evidence" value="ECO:0007669"/>
    <property type="project" value="InterPro"/>
</dbReference>
<keyword evidence="6" id="KW-0175">Coiled coil</keyword>
<dbReference type="PRINTS" id="PR00380">
    <property type="entry name" value="KINESINHEAVY"/>
</dbReference>
<dbReference type="InterPro" id="IPR001752">
    <property type="entry name" value="Kinesin_motor_dom"/>
</dbReference>
<comment type="subcellular location">
    <subcellularLocation>
        <location evidence="1">Cytoplasm</location>
        <location evidence="1">Cytoskeleton</location>
    </subcellularLocation>
</comment>
<dbReference type="Proteomes" id="UP000515908">
    <property type="component" value="Chromosome 13"/>
</dbReference>
<dbReference type="PANTHER" id="PTHR47117">
    <property type="entry name" value="STAR-RELATED LIPID TRANSFER PROTEIN 9"/>
    <property type="match status" value="1"/>
</dbReference>
<dbReference type="SMART" id="SM00129">
    <property type="entry name" value="KISc"/>
    <property type="match status" value="1"/>
</dbReference>
<dbReference type="GO" id="GO:0005874">
    <property type="term" value="C:microtubule"/>
    <property type="evidence" value="ECO:0007669"/>
    <property type="project" value="UniProtKB-KW"/>
</dbReference>
<proteinExistence type="inferred from homology"/>
<name>A0A7G2CIV8_9TRYP</name>
<evidence type="ECO:0000256" key="7">
    <source>
        <dbReference type="ARBA" id="ARBA00023175"/>
    </source>
</evidence>
<sequence>MSKNKARKTEVMEPEPRAPDDSASVADDAPKTESESVKVAVRVRPYNDRERKKGNLLSIVEMNTKSSTVKVSNPNPKEISGDGTKKFQFDNVFWSLDTPDASGTAPATQRDVFASIGLPLVTHAFSGFNSCLFAYGQTGSGKTYTMMGADVSSLGGEDAGVTPRICLEIFHRRQQSEEQGHSKWTVELGYVEVYNERVSDLIAKRKKGVKPSDEVYLEVREHPTRGAFIEGQRFVEVKSLDDVVKQIEIGNAVRHTAATKMNDRSSRSHAIVMLMLREERTMTTKTGETITTAGMSSRMNLVDLAGSERVSQSQVEGQQFKEATHINLSLTTLGRVIDMLADMAKKSGKSQWSTPPYRESKLTFILKDSLGGNSKTFMIATVSPSEVNYDETLSTLRYASRARDIVNVAQVNEDPRARRIRELEEQMNEMRKNLGGGSVDNAYVKDLEEKLALMQSEAQNARRICRRSRRNDKRTKLESKC</sequence>
<feature type="domain" description="Kinesin motor" evidence="12">
    <location>
        <begin position="36"/>
        <end position="405"/>
    </location>
</feature>
<keyword evidence="3 10" id="KW-0493">Microtubule</keyword>
<evidence type="ECO:0000256" key="10">
    <source>
        <dbReference type="RuleBase" id="RU000394"/>
    </source>
</evidence>
<evidence type="ECO:0000256" key="5">
    <source>
        <dbReference type="ARBA" id="ARBA00022840"/>
    </source>
</evidence>
<keyword evidence="4 9" id="KW-0547">Nucleotide-binding</keyword>
<dbReference type="GO" id="GO:0008017">
    <property type="term" value="F:microtubule binding"/>
    <property type="evidence" value="ECO:0007669"/>
    <property type="project" value="InterPro"/>
</dbReference>
<dbReference type="PROSITE" id="PS00411">
    <property type="entry name" value="KINESIN_MOTOR_1"/>
    <property type="match status" value="1"/>
</dbReference>
<evidence type="ECO:0000256" key="8">
    <source>
        <dbReference type="ARBA" id="ARBA00023212"/>
    </source>
</evidence>
<feature type="binding site" evidence="9">
    <location>
        <begin position="136"/>
        <end position="143"/>
    </location>
    <ligand>
        <name>ATP</name>
        <dbReference type="ChEBI" id="CHEBI:30616"/>
    </ligand>
</feature>
<evidence type="ECO:0000313" key="13">
    <source>
        <dbReference type="EMBL" id="CAD2219359.1"/>
    </source>
</evidence>
<dbReference type="GO" id="GO:0005524">
    <property type="term" value="F:ATP binding"/>
    <property type="evidence" value="ECO:0007669"/>
    <property type="project" value="UniProtKB-UniRule"/>
</dbReference>
<keyword evidence="5 9" id="KW-0067">ATP-binding</keyword>